<dbReference type="GO" id="GO:0005829">
    <property type="term" value="C:cytosol"/>
    <property type="evidence" value="ECO:0007669"/>
    <property type="project" value="TreeGrafter"/>
</dbReference>
<protein>
    <recommendedName>
        <fullName evidence="4">RRM domain-containing protein</fullName>
    </recommendedName>
</protein>
<dbReference type="InterPro" id="IPR050825">
    <property type="entry name" value="RBM42_RBP45_47-like"/>
</dbReference>
<dbReference type="EMBL" id="OU503041">
    <property type="protein sequence ID" value="CAI9763212.1"/>
    <property type="molecule type" value="Genomic_DNA"/>
</dbReference>
<gene>
    <name evidence="5" type="ORF">FPE_LOCUS10642</name>
</gene>
<reference evidence="5" key="1">
    <citation type="submission" date="2023-05" db="EMBL/GenBank/DDBJ databases">
        <authorList>
            <person name="Huff M."/>
        </authorList>
    </citation>
    <scope>NUCLEOTIDE SEQUENCE</scope>
</reference>
<organism evidence="5 6">
    <name type="scientific">Fraxinus pennsylvanica</name>
    <dbReference type="NCBI Taxonomy" id="56036"/>
    <lineage>
        <taxon>Eukaryota</taxon>
        <taxon>Viridiplantae</taxon>
        <taxon>Streptophyta</taxon>
        <taxon>Embryophyta</taxon>
        <taxon>Tracheophyta</taxon>
        <taxon>Spermatophyta</taxon>
        <taxon>Magnoliopsida</taxon>
        <taxon>eudicotyledons</taxon>
        <taxon>Gunneridae</taxon>
        <taxon>Pentapetalae</taxon>
        <taxon>asterids</taxon>
        <taxon>lamiids</taxon>
        <taxon>Lamiales</taxon>
        <taxon>Oleaceae</taxon>
        <taxon>Oleeae</taxon>
        <taxon>Fraxinus</taxon>
    </lineage>
</organism>
<dbReference type="SUPFAM" id="SSF54928">
    <property type="entry name" value="RNA-binding domain, RBD"/>
    <property type="match status" value="1"/>
</dbReference>
<dbReference type="AlphaFoldDB" id="A0AAD2DQD6"/>
<name>A0AAD2DQD6_9LAMI</name>
<dbReference type="Gene3D" id="3.30.70.330">
    <property type="match status" value="2"/>
</dbReference>
<feature type="compositionally biased region" description="Polar residues" evidence="3">
    <location>
        <begin position="1"/>
        <end position="28"/>
    </location>
</feature>
<evidence type="ECO:0000256" key="1">
    <source>
        <dbReference type="ARBA" id="ARBA00022664"/>
    </source>
</evidence>
<evidence type="ECO:0000313" key="5">
    <source>
        <dbReference type="EMBL" id="CAI9763212.1"/>
    </source>
</evidence>
<dbReference type="InterPro" id="IPR000504">
    <property type="entry name" value="RRM_dom"/>
</dbReference>
<sequence>MDESLQGTDSHAGSSSLHRAPSMSSVESATDPMITDPTSAHAFPLGSHPMLTQAKAGIFKTRHPANLGILGSSGLLSALLDRYGFVEFSSHAAAEKVLQSYNGTMMPNVDQTYCLNWAAFSSGDRRPDAGSVGFVSSGGFGGSDSDLLIFVGDLASDVTDVLLHETFASRYPSVKGVKMVVDSNFGCSKEESVQTILLSLFIAFVNSSVFSHCLRATGVAAFSRPCSRISDVKHL</sequence>
<accession>A0AAD2DQD6</accession>
<feature type="domain" description="RRM" evidence="4">
    <location>
        <begin position="81"/>
        <end position="108"/>
    </location>
</feature>
<dbReference type="Proteomes" id="UP000834106">
    <property type="component" value="Chromosome 6"/>
</dbReference>
<dbReference type="InterPro" id="IPR035979">
    <property type="entry name" value="RBD_domain_sf"/>
</dbReference>
<evidence type="ECO:0000256" key="2">
    <source>
        <dbReference type="ARBA" id="ARBA00022884"/>
    </source>
</evidence>
<dbReference type="GO" id="GO:0006397">
    <property type="term" value="P:mRNA processing"/>
    <property type="evidence" value="ECO:0007669"/>
    <property type="project" value="UniProtKB-KW"/>
</dbReference>
<dbReference type="GO" id="GO:0003729">
    <property type="term" value="F:mRNA binding"/>
    <property type="evidence" value="ECO:0007669"/>
    <property type="project" value="InterPro"/>
</dbReference>
<evidence type="ECO:0000256" key="3">
    <source>
        <dbReference type="SAM" id="MobiDB-lite"/>
    </source>
</evidence>
<feature type="region of interest" description="Disordered" evidence="3">
    <location>
        <begin position="1"/>
        <end position="42"/>
    </location>
</feature>
<proteinExistence type="predicted"/>
<dbReference type="Pfam" id="PF00076">
    <property type="entry name" value="RRM_1"/>
    <property type="match status" value="1"/>
</dbReference>
<evidence type="ECO:0000259" key="4">
    <source>
        <dbReference type="Pfam" id="PF00076"/>
    </source>
</evidence>
<keyword evidence="1" id="KW-0507">mRNA processing</keyword>
<keyword evidence="2" id="KW-0694">RNA-binding</keyword>
<dbReference type="PANTHER" id="PTHR47640:SF9">
    <property type="entry name" value="POLYADENYLATE-BINDING PROTEIN RBP47B"/>
    <property type="match status" value="1"/>
</dbReference>
<evidence type="ECO:0000313" key="6">
    <source>
        <dbReference type="Proteomes" id="UP000834106"/>
    </source>
</evidence>
<keyword evidence="6" id="KW-1185">Reference proteome</keyword>
<dbReference type="InterPro" id="IPR012677">
    <property type="entry name" value="Nucleotide-bd_a/b_plait_sf"/>
</dbReference>
<dbReference type="PANTHER" id="PTHR47640">
    <property type="entry name" value="TRNA SELENOCYSTEINE 1-ASSOCIATED PROTEIN 1-RELATED-RELATED"/>
    <property type="match status" value="1"/>
</dbReference>